<protein>
    <submittedName>
        <fullName evidence="1">Uncharacterized protein</fullName>
    </submittedName>
</protein>
<evidence type="ECO:0000313" key="2">
    <source>
        <dbReference type="Proteomes" id="UP000600918"/>
    </source>
</evidence>
<name>A0A834UF34_VESPE</name>
<gene>
    <name evidence="1" type="ORF">H0235_003559</name>
</gene>
<dbReference type="Proteomes" id="UP000600918">
    <property type="component" value="Unassembled WGS sequence"/>
</dbReference>
<keyword evidence="2" id="KW-1185">Reference proteome</keyword>
<comment type="caution">
    <text evidence="1">The sequence shown here is derived from an EMBL/GenBank/DDBJ whole genome shotgun (WGS) entry which is preliminary data.</text>
</comment>
<dbReference type="EMBL" id="JACSDY010000002">
    <property type="protein sequence ID" value="KAF7435368.1"/>
    <property type="molecule type" value="Genomic_DNA"/>
</dbReference>
<dbReference type="AlphaFoldDB" id="A0A834UF34"/>
<proteinExistence type="predicted"/>
<accession>A0A834UF34</accession>
<evidence type="ECO:0000313" key="1">
    <source>
        <dbReference type="EMBL" id="KAF7435368.1"/>
    </source>
</evidence>
<reference evidence="1" key="1">
    <citation type="journal article" date="2020" name="G3 (Bethesda)">
        <title>High-Quality Assemblies for Three Invasive Social Wasps from the &lt;i&gt;Vespula&lt;/i&gt; Genus.</title>
        <authorList>
            <person name="Harrop T.W.R."/>
            <person name="Guhlin J."/>
            <person name="McLaughlin G.M."/>
            <person name="Permina E."/>
            <person name="Stockwell P."/>
            <person name="Gilligan J."/>
            <person name="Le Lec M.F."/>
            <person name="Gruber M.A.M."/>
            <person name="Quinn O."/>
            <person name="Lovegrove M."/>
            <person name="Duncan E.J."/>
            <person name="Remnant E.J."/>
            <person name="Van Eeckhoven J."/>
            <person name="Graham B."/>
            <person name="Knapp R.A."/>
            <person name="Langford K.W."/>
            <person name="Kronenberg Z."/>
            <person name="Press M.O."/>
            <person name="Eacker S.M."/>
            <person name="Wilson-Rankin E.E."/>
            <person name="Purcell J."/>
            <person name="Lester P.J."/>
            <person name="Dearden P.K."/>
        </authorList>
    </citation>
    <scope>NUCLEOTIDE SEQUENCE</scope>
    <source>
        <strain evidence="1">Volc-1</strain>
    </source>
</reference>
<organism evidence="1 2">
    <name type="scientific">Vespula pensylvanica</name>
    <name type="common">Western yellow jacket</name>
    <name type="synonym">Wasp</name>
    <dbReference type="NCBI Taxonomy" id="30213"/>
    <lineage>
        <taxon>Eukaryota</taxon>
        <taxon>Metazoa</taxon>
        <taxon>Ecdysozoa</taxon>
        <taxon>Arthropoda</taxon>
        <taxon>Hexapoda</taxon>
        <taxon>Insecta</taxon>
        <taxon>Pterygota</taxon>
        <taxon>Neoptera</taxon>
        <taxon>Endopterygota</taxon>
        <taxon>Hymenoptera</taxon>
        <taxon>Apocrita</taxon>
        <taxon>Aculeata</taxon>
        <taxon>Vespoidea</taxon>
        <taxon>Vespidae</taxon>
        <taxon>Vespinae</taxon>
        <taxon>Vespula</taxon>
    </lineage>
</organism>
<sequence>MGGGWEMGGWRWEVRDGREEGRVELGRAGPGWVGLGWVGLGWVELGWVGLGELVGWVRKSGASELTISASKIRRAIDRCRCLFKG</sequence>